<keyword evidence="10" id="KW-1185">Reference proteome</keyword>
<keyword evidence="4" id="KW-0809">Transit peptide</keyword>
<reference evidence="9" key="1">
    <citation type="submission" date="2025-08" db="UniProtKB">
        <authorList>
            <consortium name="Ensembl"/>
        </authorList>
    </citation>
    <scope>IDENTIFICATION</scope>
</reference>
<dbReference type="CDD" id="cd00009">
    <property type="entry name" value="AAA"/>
    <property type="match status" value="1"/>
</dbReference>
<dbReference type="SUPFAM" id="SSF52540">
    <property type="entry name" value="P-loop containing nucleoside triphosphate hydrolases"/>
    <property type="match status" value="3"/>
</dbReference>
<dbReference type="Ensembl" id="ENSLCNT00005000377.1">
    <property type="protein sequence ID" value="ENSLCNP00005000334.1"/>
    <property type="gene ID" value="ENSLCNG00005000207.1"/>
</dbReference>
<evidence type="ECO:0000313" key="10">
    <source>
        <dbReference type="Proteomes" id="UP000472241"/>
    </source>
</evidence>
<evidence type="ECO:0000256" key="2">
    <source>
        <dbReference type="ARBA" id="ARBA00022741"/>
    </source>
</evidence>
<evidence type="ECO:0000313" key="9">
    <source>
        <dbReference type="Ensembl" id="ENSLCNP00005000334.1"/>
    </source>
</evidence>
<dbReference type="Gene3D" id="3.40.50.300">
    <property type="entry name" value="P-loop containing nucleotide triphosphate hydrolases"/>
    <property type="match status" value="3"/>
</dbReference>
<dbReference type="GO" id="GO:0005739">
    <property type="term" value="C:mitochondrion"/>
    <property type="evidence" value="ECO:0007669"/>
    <property type="project" value="UniProtKB-SubCell"/>
</dbReference>
<name>A0A667FM97_LYNCA</name>
<dbReference type="PANTHER" id="PTHR21610">
    <property type="entry name" value="VON WILLEBRAND FACTOR A DOMAIN-CONTAINING PROTEIN 8"/>
    <property type="match status" value="1"/>
</dbReference>
<dbReference type="Pfam" id="PF07728">
    <property type="entry name" value="AAA_5"/>
    <property type="match status" value="3"/>
</dbReference>
<comment type="function">
    <text evidence="6">Exhibits ATPase activity in vitro.</text>
</comment>
<evidence type="ECO:0000256" key="6">
    <source>
        <dbReference type="ARBA" id="ARBA00055988"/>
    </source>
</evidence>
<keyword evidence="5" id="KW-0496">Mitochondrion</keyword>
<feature type="domain" description="AAA+ ATPase" evidence="8">
    <location>
        <begin position="372"/>
        <end position="548"/>
    </location>
</feature>
<feature type="domain" description="AAA+ ATPase" evidence="8">
    <location>
        <begin position="706"/>
        <end position="838"/>
    </location>
</feature>
<dbReference type="InterPro" id="IPR039891">
    <property type="entry name" value="VWA8"/>
</dbReference>
<evidence type="ECO:0000256" key="7">
    <source>
        <dbReference type="ARBA" id="ARBA00070377"/>
    </source>
</evidence>
<organism evidence="9 10">
    <name type="scientific">Lynx canadensis</name>
    <name type="common">Canada lynx</name>
    <name type="synonym">Felis canadensis</name>
    <dbReference type="NCBI Taxonomy" id="61383"/>
    <lineage>
        <taxon>Eukaryota</taxon>
        <taxon>Metazoa</taxon>
        <taxon>Chordata</taxon>
        <taxon>Craniata</taxon>
        <taxon>Vertebrata</taxon>
        <taxon>Euteleostomi</taxon>
        <taxon>Mammalia</taxon>
        <taxon>Eutheria</taxon>
        <taxon>Laurasiatheria</taxon>
        <taxon>Carnivora</taxon>
        <taxon>Feliformia</taxon>
        <taxon>Felidae</taxon>
        <taxon>Felinae</taxon>
        <taxon>Lynx</taxon>
    </lineage>
</organism>
<dbReference type="FunFam" id="3.40.50.300:FF:000989">
    <property type="entry name" value="von Willebrand factor A domain containing 8"/>
    <property type="match status" value="1"/>
</dbReference>
<evidence type="ECO:0000256" key="5">
    <source>
        <dbReference type="ARBA" id="ARBA00023128"/>
    </source>
</evidence>
<dbReference type="GO" id="GO:0005524">
    <property type="term" value="F:ATP binding"/>
    <property type="evidence" value="ECO:0007669"/>
    <property type="project" value="UniProtKB-KW"/>
</dbReference>
<dbReference type="SMART" id="SM00382">
    <property type="entry name" value="AAA"/>
    <property type="match status" value="2"/>
</dbReference>
<evidence type="ECO:0000256" key="4">
    <source>
        <dbReference type="ARBA" id="ARBA00022946"/>
    </source>
</evidence>
<protein>
    <recommendedName>
        <fullName evidence="7">von Willebrand factor A domain-containing protein 8</fullName>
    </recommendedName>
</protein>
<dbReference type="AlphaFoldDB" id="A0A667FM97"/>
<dbReference type="Proteomes" id="UP000472241">
    <property type="component" value="Unplaced"/>
</dbReference>
<evidence type="ECO:0000256" key="1">
    <source>
        <dbReference type="ARBA" id="ARBA00004173"/>
    </source>
</evidence>
<reference evidence="9" key="2">
    <citation type="submission" date="2025-09" db="UniProtKB">
        <authorList>
            <consortium name="Ensembl"/>
        </authorList>
    </citation>
    <scope>IDENTIFICATION</scope>
</reference>
<evidence type="ECO:0000259" key="8">
    <source>
        <dbReference type="SMART" id="SM00382"/>
    </source>
</evidence>
<evidence type="ECO:0000256" key="3">
    <source>
        <dbReference type="ARBA" id="ARBA00022840"/>
    </source>
</evidence>
<dbReference type="FunFam" id="3.40.50.300:FF:000663">
    <property type="entry name" value="von Willebrand factor A domain containing 8"/>
    <property type="match status" value="1"/>
</dbReference>
<dbReference type="FunFam" id="3.40.50.300:FF:000587">
    <property type="entry name" value="von Willebrand factor A domain containing 8"/>
    <property type="match status" value="1"/>
</dbReference>
<comment type="subcellular location">
    <subcellularLocation>
        <location evidence="1">Mitochondrion</location>
    </subcellularLocation>
</comment>
<dbReference type="InterPro" id="IPR011704">
    <property type="entry name" value="ATPase_dyneun-rel_AAA"/>
</dbReference>
<dbReference type="InterPro" id="IPR027417">
    <property type="entry name" value="P-loop_NTPase"/>
</dbReference>
<dbReference type="PANTHER" id="PTHR21610:SF9">
    <property type="entry name" value="VON WILLEBRAND FACTOR A DOMAIN-CONTAINING PROTEIN 8"/>
    <property type="match status" value="1"/>
</dbReference>
<sequence>DTSDTVNIGDVSYKLKTPKSPELVPQNYISDSLAQSVIQHLRWMMQKDLLGQDVFLIGPPGPLRRSIAMQYLELTKREVEYIALSRDTTETDLKQRREIRAGTAFYIDQCAVRAATEGRTLVLEGLEKAERNVLPVLNNLLENREMQLEDGRFLMSAERYDKLLQVRKENSVDAWKLVRVSENFRVIALGLPVPKYSGNPLDPTVSIKFAFNLLHSLLIWYVSVISQLLSFATTLCSQESSTLGLPDFPLDRFLSMMSIKHAIQWLYPYTILLGHEGKNGCGSKLHDFLVILQRFELQDSGSSVLPKEVVRVERLTESHSPQASVTVRIAEKEVTIQVPAGTRPVSQPCASERFVQTLSHKQLLAEMMQSHMVKDICLIGGKGCGKTVIAKNFADNLGYNIEPIMLYQDMTARDLLQQRYTLPNGDTAWRSSPLVNAALEGKLVLLDGIHRVNAGTLAVLQRLIHDRELSLYDGSRLLREDRYMRLKEELQLSDEQLRKRSIFPVHPSFRIIALAEPPVFGSTTQQWLGPEFLTMFFFHYMKPLAKSEEVQVIKEMVPNIPQEALDRLLSFAHKLRETQDPTAQSLAASLSTRQLLRISRRLSQYPHENLHSAVTKACLSRFLPSLARSALEKNLADAAIEINTDNNQEPELEDYKCEVASGSLRIGAVTAPIYNARERMKVPDVLFYDNIQHMIVMEDMLKDFLLGEHLLLVGNQGVGKNKIVDRFLHLLNRPREYIQLHRDTTVQTLTLQPSVKDGLIVYEDSPLVKAVKLGHVLVVDEADKAPTNVTCILKTLVENGEMILADGRRIVANSANVNGRENVIVIHPDFRMIVLANRPGFPFLGNDFFGTLGDIFSCHAVDNPKPHSELEMLRQYGPDVPEPILQKLVAAFGELRSLADQGTINYPYSTREVVNIVKHLQKFPTEGLSSVVRNVFDFDSYNNEMREILINTLHKHGIPIGAKPTNVHLAKE</sequence>
<keyword evidence="3" id="KW-0067">ATP-binding</keyword>
<proteinExistence type="predicted"/>
<keyword evidence="2" id="KW-0547">Nucleotide-binding</keyword>
<accession>A0A667FM97</accession>
<gene>
    <name evidence="9" type="primary">LOC115511098</name>
</gene>
<dbReference type="InterPro" id="IPR003593">
    <property type="entry name" value="AAA+_ATPase"/>
</dbReference>
<dbReference type="GO" id="GO:0016887">
    <property type="term" value="F:ATP hydrolysis activity"/>
    <property type="evidence" value="ECO:0007669"/>
    <property type="project" value="InterPro"/>
</dbReference>